<dbReference type="Proteomes" id="UP001152795">
    <property type="component" value="Unassembled WGS sequence"/>
</dbReference>
<dbReference type="GO" id="GO:0004573">
    <property type="term" value="F:Glc3Man9GlcNAc2 oligosaccharide glucosidase activity"/>
    <property type="evidence" value="ECO:0007669"/>
    <property type="project" value="InterPro"/>
</dbReference>
<dbReference type="PANTHER" id="PTHR10412:SF10">
    <property type="entry name" value="GLYCOSYL HYDROLASE FAMILY 63 C-TERMINAL DOMAIN-CONTAINING PROTEIN"/>
    <property type="match status" value="1"/>
</dbReference>
<evidence type="ECO:0000313" key="2">
    <source>
        <dbReference type="EMBL" id="CAB4033566.1"/>
    </source>
</evidence>
<dbReference type="EMBL" id="CACRXK020019365">
    <property type="protein sequence ID" value="CAB4033566.1"/>
    <property type="molecule type" value="Genomic_DNA"/>
</dbReference>
<dbReference type="AlphaFoldDB" id="A0A6S7JLY2"/>
<gene>
    <name evidence="2" type="ORF">PACLA_8A052590</name>
</gene>
<accession>A0A6S7JLY2</accession>
<dbReference type="GO" id="GO:0009311">
    <property type="term" value="P:oligosaccharide metabolic process"/>
    <property type="evidence" value="ECO:0007669"/>
    <property type="project" value="InterPro"/>
</dbReference>
<organism evidence="2 3">
    <name type="scientific">Paramuricea clavata</name>
    <name type="common">Red gorgonian</name>
    <name type="synonym">Violescent sea-whip</name>
    <dbReference type="NCBI Taxonomy" id="317549"/>
    <lineage>
        <taxon>Eukaryota</taxon>
        <taxon>Metazoa</taxon>
        <taxon>Cnidaria</taxon>
        <taxon>Anthozoa</taxon>
        <taxon>Octocorallia</taxon>
        <taxon>Malacalcyonacea</taxon>
        <taxon>Plexauridae</taxon>
        <taxon>Paramuricea</taxon>
    </lineage>
</organism>
<feature type="compositionally biased region" description="Low complexity" evidence="1">
    <location>
        <begin position="13"/>
        <end position="24"/>
    </location>
</feature>
<proteinExistence type="predicted"/>
<comment type="caution">
    <text evidence="2">The sequence shown here is derived from an EMBL/GenBank/DDBJ whole genome shotgun (WGS) entry which is preliminary data.</text>
</comment>
<dbReference type="PANTHER" id="PTHR10412">
    <property type="entry name" value="MANNOSYL-OLIGOSACCHARIDE GLUCOSIDASE"/>
    <property type="match status" value="1"/>
</dbReference>
<evidence type="ECO:0000313" key="3">
    <source>
        <dbReference type="Proteomes" id="UP001152795"/>
    </source>
</evidence>
<feature type="non-terminal residue" evidence="2">
    <location>
        <position position="1"/>
    </location>
</feature>
<feature type="region of interest" description="Disordered" evidence="1">
    <location>
        <begin position="1"/>
        <end position="24"/>
    </location>
</feature>
<dbReference type="InterPro" id="IPR004888">
    <property type="entry name" value="Glycoside_hydrolase_63"/>
</dbReference>
<protein>
    <submittedName>
        <fullName evidence="2">Glucosidase, partial</fullName>
    </submittedName>
</protein>
<keyword evidence="3" id="KW-1185">Reference proteome</keyword>
<evidence type="ECO:0000256" key="1">
    <source>
        <dbReference type="SAM" id="MobiDB-lite"/>
    </source>
</evidence>
<reference evidence="2" key="1">
    <citation type="submission" date="2020-04" db="EMBL/GenBank/DDBJ databases">
        <authorList>
            <person name="Alioto T."/>
            <person name="Alioto T."/>
            <person name="Gomez Garrido J."/>
        </authorList>
    </citation>
    <scope>NUCLEOTIDE SEQUENCE</scope>
    <source>
        <strain evidence="2">A484AB</strain>
    </source>
</reference>
<sequence>MTTRPGKNPLLRSSTKTSVWSQSSPEVVRLKEDQERKQNWKRWGPYLSERQWGTVREDYSADGGCWDYFTHDQARSRAYRWGEDGLLGITDRECRLCFGLALWNGKDAILKERLFGLTGPEGNHGEDVKECYYYLDSLPTHSYMKAMYKYPQNEYPYQWLVEENRRRTVHDLEFELCDTGVFDEGKYWDVTAEYAKNAPNDVLIKVTISNRGSEAATIHVLPTLWFRNTWIWGCTHEGCTMKARIGQDGEGRVRTRHDTLEEFVCDFEGSEEGKEAVLLFTENETNSE</sequence>
<dbReference type="OrthoDB" id="14419at2759"/>
<name>A0A6S7JLY2_PARCT</name>